<keyword evidence="2" id="KW-0732">Signal</keyword>
<feature type="chain" id="PRO_5042259387" evidence="2">
    <location>
        <begin position="19"/>
        <end position="240"/>
    </location>
</feature>
<dbReference type="EMBL" id="JAKKPZ010000077">
    <property type="protein sequence ID" value="KAI1703775.1"/>
    <property type="molecule type" value="Genomic_DNA"/>
</dbReference>
<feature type="compositionally biased region" description="Basic and acidic residues" evidence="1">
    <location>
        <begin position="195"/>
        <end position="206"/>
    </location>
</feature>
<organism evidence="3 4">
    <name type="scientific">Ditylenchus destructor</name>
    <dbReference type="NCBI Taxonomy" id="166010"/>
    <lineage>
        <taxon>Eukaryota</taxon>
        <taxon>Metazoa</taxon>
        <taxon>Ecdysozoa</taxon>
        <taxon>Nematoda</taxon>
        <taxon>Chromadorea</taxon>
        <taxon>Rhabditida</taxon>
        <taxon>Tylenchina</taxon>
        <taxon>Tylenchomorpha</taxon>
        <taxon>Sphaerularioidea</taxon>
        <taxon>Anguinidae</taxon>
        <taxon>Anguininae</taxon>
        <taxon>Ditylenchus</taxon>
    </lineage>
</organism>
<evidence type="ECO:0000256" key="1">
    <source>
        <dbReference type="SAM" id="MobiDB-lite"/>
    </source>
</evidence>
<gene>
    <name evidence="3" type="ORF">DdX_14714</name>
</gene>
<feature type="compositionally biased region" description="Polar residues" evidence="1">
    <location>
        <begin position="231"/>
        <end position="240"/>
    </location>
</feature>
<dbReference type="AlphaFoldDB" id="A0AAD4R1P4"/>
<sequence length="240" mass="27257">MIRQVILIAFFSLEIVYAMFGYPNAKPLTSYGLQLKLGEWYVRLGEGATKAIEPVLRDEHYYTVVDRKIYELDNLGFHTILELRGEWENIESVEHYCETHKTEVESCSEVTPISKETALSPVQIIKRQNAGQVAIGKGKDMKFWPLLKFDEFYTAVGQTIYKLKDLGARRKVLTPAKQQESLSNYLASHNMLTEETPKDDPKKRENGAPSSSHNAIPSEDIDANKIEANKKASSTHYSVQ</sequence>
<feature type="signal peptide" evidence="2">
    <location>
        <begin position="1"/>
        <end position="18"/>
    </location>
</feature>
<proteinExistence type="predicted"/>
<feature type="region of interest" description="Disordered" evidence="1">
    <location>
        <begin position="183"/>
        <end position="240"/>
    </location>
</feature>
<evidence type="ECO:0000313" key="4">
    <source>
        <dbReference type="Proteomes" id="UP001201812"/>
    </source>
</evidence>
<accession>A0AAD4R1P4</accession>
<feature type="compositionally biased region" description="Polar residues" evidence="1">
    <location>
        <begin position="183"/>
        <end position="193"/>
    </location>
</feature>
<evidence type="ECO:0000313" key="3">
    <source>
        <dbReference type="EMBL" id="KAI1703775.1"/>
    </source>
</evidence>
<protein>
    <submittedName>
        <fullName evidence="3">Uncharacterized protein</fullName>
    </submittedName>
</protein>
<evidence type="ECO:0000256" key="2">
    <source>
        <dbReference type="SAM" id="SignalP"/>
    </source>
</evidence>
<name>A0AAD4R1P4_9BILA</name>
<keyword evidence="4" id="KW-1185">Reference proteome</keyword>
<dbReference type="Proteomes" id="UP001201812">
    <property type="component" value="Unassembled WGS sequence"/>
</dbReference>
<comment type="caution">
    <text evidence="3">The sequence shown here is derived from an EMBL/GenBank/DDBJ whole genome shotgun (WGS) entry which is preliminary data.</text>
</comment>
<reference evidence="3" key="1">
    <citation type="submission" date="2022-01" db="EMBL/GenBank/DDBJ databases">
        <title>Genome Sequence Resource for Two Populations of Ditylenchus destructor, the Migratory Endoparasitic Phytonematode.</title>
        <authorList>
            <person name="Zhang H."/>
            <person name="Lin R."/>
            <person name="Xie B."/>
        </authorList>
    </citation>
    <scope>NUCLEOTIDE SEQUENCE</scope>
    <source>
        <strain evidence="3">BazhouSP</strain>
    </source>
</reference>